<dbReference type="Gene3D" id="2.60.40.10">
    <property type="entry name" value="Immunoglobulins"/>
    <property type="match status" value="3"/>
</dbReference>
<sequence>MGRSRIHPKGMISTAIAFSQPTMLSVLILWQTLLGRWISLKSTGQCHSNRPRKGARSDEYPSDLRRFSMRFKRPKFHSSHGERLEDRSMLSGTPLDLDLSAVPMQTVFAGETLDFNLSELGAVVSEGEEGPRTVMYQLDPDGDERPEGMSMTFSGDFQWTPTAEQEGLYRVKIIAVENGSPVNADVEELLIDVRVGRPVIDANGEEQEGVDYDAVFQVGHGPVSVVAGDLTVSDDNNATLQSAEVRLTNPLDGENETLNVNVEGTNITATYSEGSISLTGEDTVENYAAVLQSLTYNNSNSDADPASRVVEIIVNDGEFESAVATSTIAVNHSPDLAPIDDLSLEAGQGSELVISATDPNEGDELFLLLDVETPDFVTLTQDPGSREATLSIVPGAEVEPGEFIIRVMAIDQYGLADAESFVLTVSAALNTAPTLTPLEDQTIDQDTATDPLAFAIGDAESAAEDLEVTIESDNPALVDPSGLVMTGEGTDRQLVVTPLAGAFGSATITISVSDGEETTTESFVLTVSEFVAENTPPVITPIEDQTIDQDTGTDPLAFTIGDAETPVEGLTVTVESDNPALVDPAGLIVTGDGADKSLIITPLAGTFGTANVSITVSDGEQATTESFLLTVSEVVANSAPTISEIADQTIDQDTGTESLAFTVGDAETAADALTVSVESDNPALVDIAGIVVTGDGADKSLIFTPLAGTFGTANITVTVSDGELSTSESFQLTVSEVVTGPTAVDDGFSTDANSPFSVDPAGVLLNDAGDTLTVSDVNGDAANVGTPVVLTSGAEVTINADGSMSFDPAGKYASLAEGESAVETVSYTATDSDAATATANVEITVTGVNDAPVATDDTFATESDTALTLTVAGVLANDSDVDNGDTLTVSAVEGVAESVGQSIELESGALVTLNADGSMTFDPNGKFGDLAEPAVVSFDYTVSDSQGLTSEGSVTVTISAPSGVVNENAPPVNNLPGNQATDHATPIVFAEANGNAISVSDPDAGNGMVEVTVRVDSGLLTLANGFESDRHKLLGSIGQINTLLNGLVYTPSSGFEGNATLTIVSDDLGNTGVGGSRADIDSLLIAVAAAASSSGEGSTEATGGEGIDAIVDSEDDLNDLFDPCHFLA</sequence>
<evidence type="ECO:0000259" key="2">
    <source>
        <dbReference type="Pfam" id="PF17803"/>
    </source>
</evidence>
<evidence type="ECO:0000313" key="3">
    <source>
        <dbReference type="EMBL" id="PQO42425.1"/>
    </source>
</evidence>
<dbReference type="PANTHER" id="PTHR14139">
    <property type="entry name" value="CALSYNTENIN"/>
    <property type="match status" value="1"/>
</dbReference>
<name>A0A2S8GD88_9BACT</name>
<keyword evidence="1" id="KW-0472">Membrane</keyword>
<dbReference type="NCBIfam" id="NF012211">
    <property type="entry name" value="tand_rpt_95"/>
    <property type="match status" value="2"/>
</dbReference>
<feature type="domain" description="RapA2 cadherin-like" evidence="2">
    <location>
        <begin position="730"/>
        <end position="806"/>
    </location>
</feature>
<dbReference type="InterPro" id="IPR013783">
    <property type="entry name" value="Ig-like_fold"/>
</dbReference>
<keyword evidence="1" id="KW-0812">Transmembrane</keyword>
<keyword evidence="1" id="KW-1133">Transmembrane helix</keyword>
<organism evidence="3 4">
    <name type="scientific">Blastopirellula marina</name>
    <dbReference type="NCBI Taxonomy" id="124"/>
    <lineage>
        <taxon>Bacteria</taxon>
        <taxon>Pseudomonadati</taxon>
        <taxon>Planctomycetota</taxon>
        <taxon>Planctomycetia</taxon>
        <taxon>Pirellulales</taxon>
        <taxon>Pirellulaceae</taxon>
        <taxon>Blastopirellula</taxon>
    </lineage>
</organism>
<protein>
    <recommendedName>
        <fullName evidence="2">RapA2 cadherin-like domain-containing protein</fullName>
    </recommendedName>
</protein>
<dbReference type="EMBL" id="PUHZ01000025">
    <property type="protein sequence ID" value="PQO42425.1"/>
    <property type="molecule type" value="Genomic_DNA"/>
</dbReference>
<dbReference type="Pfam" id="PF17803">
    <property type="entry name" value="Cadherin_4"/>
    <property type="match status" value="2"/>
</dbReference>
<dbReference type="AlphaFoldDB" id="A0A2S8GD88"/>
<feature type="domain" description="RapA2 cadherin-like" evidence="2">
    <location>
        <begin position="839"/>
        <end position="921"/>
    </location>
</feature>
<dbReference type="Proteomes" id="UP000237819">
    <property type="component" value="Unassembled WGS sequence"/>
</dbReference>
<evidence type="ECO:0000256" key="1">
    <source>
        <dbReference type="SAM" id="Phobius"/>
    </source>
</evidence>
<dbReference type="PANTHER" id="PTHR14139:SF2">
    <property type="entry name" value="CALSYNTENIN-1"/>
    <property type="match status" value="1"/>
</dbReference>
<reference evidence="3 4" key="1">
    <citation type="submission" date="2018-02" db="EMBL/GenBank/DDBJ databases">
        <title>Comparative genomes isolates from brazilian mangrove.</title>
        <authorList>
            <person name="Araujo J.E."/>
            <person name="Taketani R.G."/>
            <person name="Silva M.C.P."/>
            <person name="Loureco M.V."/>
            <person name="Andreote F.D."/>
        </authorList>
    </citation>
    <scope>NUCLEOTIDE SEQUENCE [LARGE SCALE GENOMIC DNA]</scope>
    <source>
        <strain evidence="3 4">Nap-Phe MGV</strain>
    </source>
</reference>
<proteinExistence type="predicted"/>
<dbReference type="NCBIfam" id="TIGR01965">
    <property type="entry name" value="VCBS_repeat"/>
    <property type="match status" value="1"/>
</dbReference>
<accession>A0A2S8GD88</accession>
<feature type="transmembrane region" description="Helical" evidence="1">
    <location>
        <begin position="12"/>
        <end position="33"/>
    </location>
</feature>
<evidence type="ECO:0000313" key="4">
    <source>
        <dbReference type="Proteomes" id="UP000237819"/>
    </source>
</evidence>
<gene>
    <name evidence="3" type="ORF">C5Y93_29295</name>
</gene>
<comment type="caution">
    <text evidence="3">The sequence shown here is derived from an EMBL/GenBank/DDBJ whole genome shotgun (WGS) entry which is preliminary data.</text>
</comment>
<dbReference type="InterPro" id="IPR010221">
    <property type="entry name" value="VCBS_dom"/>
</dbReference>
<dbReference type="InterPro" id="IPR040853">
    <property type="entry name" value="RapA2_cadherin-like"/>
</dbReference>